<comment type="caution">
    <text evidence="3">The sequence shown here is derived from an EMBL/GenBank/DDBJ whole genome shotgun (WGS) entry which is preliminary data.</text>
</comment>
<gene>
    <name evidence="3" type="ORF">HICCMSTLAB_LOCUS6301</name>
</gene>
<dbReference type="InterPro" id="IPR036691">
    <property type="entry name" value="Endo/exonu/phosph_ase_sf"/>
</dbReference>
<name>A0A8J2MLG2_COTCN</name>
<feature type="region of interest" description="Disordered" evidence="1">
    <location>
        <begin position="224"/>
        <end position="245"/>
    </location>
</feature>
<dbReference type="Pfam" id="PF14529">
    <property type="entry name" value="Exo_endo_phos_2"/>
    <property type="match status" value="1"/>
</dbReference>
<feature type="domain" description="Endonuclease/exonuclease/phosphatase" evidence="2">
    <location>
        <begin position="266"/>
        <end position="346"/>
    </location>
</feature>
<keyword evidence="4" id="KW-1185">Reference proteome</keyword>
<dbReference type="EMBL" id="CAJNRD030001120">
    <property type="protein sequence ID" value="CAG5092669.1"/>
    <property type="molecule type" value="Genomic_DNA"/>
</dbReference>
<dbReference type="Gene3D" id="3.60.10.10">
    <property type="entry name" value="Endonuclease/exonuclease/phosphatase"/>
    <property type="match status" value="1"/>
</dbReference>
<dbReference type="InterPro" id="IPR005135">
    <property type="entry name" value="Endo/exonuclease/phosphatase"/>
</dbReference>
<organism evidence="3 4">
    <name type="scientific">Cotesia congregata</name>
    <name type="common">Parasitoid wasp</name>
    <name type="synonym">Apanteles congregatus</name>
    <dbReference type="NCBI Taxonomy" id="51543"/>
    <lineage>
        <taxon>Eukaryota</taxon>
        <taxon>Metazoa</taxon>
        <taxon>Ecdysozoa</taxon>
        <taxon>Arthropoda</taxon>
        <taxon>Hexapoda</taxon>
        <taxon>Insecta</taxon>
        <taxon>Pterygota</taxon>
        <taxon>Neoptera</taxon>
        <taxon>Endopterygota</taxon>
        <taxon>Hymenoptera</taxon>
        <taxon>Apocrita</taxon>
        <taxon>Ichneumonoidea</taxon>
        <taxon>Braconidae</taxon>
        <taxon>Microgastrinae</taxon>
        <taxon>Cotesia</taxon>
    </lineage>
</organism>
<reference evidence="3" key="1">
    <citation type="submission" date="2021-04" db="EMBL/GenBank/DDBJ databases">
        <authorList>
            <person name="Chebbi M.A.C M."/>
        </authorList>
    </citation>
    <scope>NUCLEOTIDE SEQUENCE</scope>
</reference>
<dbReference type="OrthoDB" id="7550275at2759"/>
<accession>A0A8J2MLG2</accession>
<dbReference type="Proteomes" id="UP000786811">
    <property type="component" value="Unassembled WGS sequence"/>
</dbReference>
<protein>
    <recommendedName>
        <fullName evidence="2">Endonuclease/exonuclease/phosphatase domain-containing protein</fullName>
    </recommendedName>
</protein>
<dbReference type="SUPFAM" id="SSF56219">
    <property type="entry name" value="DNase I-like"/>
    <property type="match status" value="1"/>
</dbReference>
<sequence length="396" mass="44869">MATARINKIDSEQAKIQEQALENAINLKKKKRLADQKANNISKKQATSQESAPTASIPTTNRFSPLSSSEDEEDEILENMDFTENNKHDKQQKTVPIVINTSIKQQTTVKTTVEEIHAISNTATVKYAKESITIYTTDQTSYQAIRDYLTTRLIQHHTYTQKGNKEKKLVIKGFPTISPEQIAQSLLNQGIDTKKVSQMKTVKNKPKRPLPATPTYNEFNFPDLPRKNQHPPWSIQPPASSTNPPVSKKLITTNGNPNYINDLSELLRDFNAKHTTWHCKSNNTNGRTIYKYTINNPVAVLTPDRYTLYPSNSGIPSVVDFALTKSLHTNAPVETLNELESDHMPILLTLGDLNDPRHVQQMFSNYKKADWPLFRQTINDNLIINKSLKTQQDVCD</sequence>
<evidence type="ECO:0000256" key="1">
    <source>
        <dbReference type="SAM" id="MobiDB-lite"/>
    </source>
</evidence>
<dbReference type="GO" id="GO:0003824">
    <property type="term" value="F:catalytic activity"/>
    <property type="evidence" value="ECO:0007669"/>
    <property type="project" value="InterPro"/>
</dbReference>
<dbReference type="AlphaFoldDB" id="A0A8J2MLG2"/>
<feature type="compositionally biased region" description="Polar residues" evidence="1">
    <location>
        <begin position="37"/>
        <end position="66"/>
    </location>
</feature>
<evidence type="ECO:0000259" key="2">
    <source>
        <dbReference type="Pfam" id="PF14529"/>
    </source>
</evidence>
<evidence type="ECO:0000313" key="4">
    <source>
        <dbReference type="Proteomes" id="UP000786811"/>
    </source>
</evidence>
<proteinExistence type="predicted"/>
<evidence type="ECO:0000313" key="3">
    <source>
        <dbReference type="EMBL" id="CAG5092669.1"/>
    </source>
</evidence>
<feature type="region of interest" description="Disordered" evidence="1">
    <location>
        <begin position="30"/>
        <end position="74"/>
    </location>
</feature>